<accession>A0A0C3KIU8</accession>
<dbReference type="Gene3D" id="3.80.10.10">
    <property type="entry name" value="Ribonuclease Inhibitor"/>
    <property type="match status" value="1"/>
</dbReference>
<dbReference type="InterPro" id="IPR036047">
    <property type="entry name" value="F-box-like_dom_sf"/>
</dbReference>
<dbReference type="OrthoDB" id="3177311at2759"/>
<dbReference type="InterPro" id="IPR032675">
    <property type="entry name" value="LRR_dom_sf"/>
</dbReference>
<proteinExistence type="predicted"/>
<keyword evidence="1" id="KW-1133">Transmembrane helix</keyword>
<feature type="domain" description="F-box" evidence="2">
    <location>
        <begin position="23"/>
        <end position="73"/>
    </location>
</feature>
<dbReference type="SUPFAM" id="SSF52047">
    <property type="entry name" value="RNI-like"/>
    <property type="match status" value="1"/>
</dbReference>
<dbReference type="HOGENOM" id="CLU_641221_0_0_1"/>
<keyword evidence="4" id="KW-1185">Reference proteome</keyword>
<evidence type="ECO:0000313" key="3">
    <source>
        <dbReference type="EMBL" id="KIO21378.1"/>
    </source>
</evidence>
<reference evidence="4" key="2">
    <citation type="submission" date="2015-01" db="EMBL/GenBank/DDBJ databases">
        <title>Evolutionary Origins and Diversification of the Mycorrhizal Mutualists.</title>
        <authorList>
            <consortium name="DOE Joint Genome Institute"/>
            <consortium name="Mycorrhizal Genomics Consortium"/>
            <person name="Kohler A."/>
            <person name="Kuo A."/>
            <person name="Nagy L.G."/>
            <person name="Floudas D."/>
            <person name="Copeland A."/>
            <person name="Barry K.W."/>
            <person name="Cichocki N."/>
            <person name="Veneault-Fourrey C."/>
            <person name="LaButti K."/>
            <person name="Lindquist E.A."/>
            <person name="Lipzen A."/>
            <person name="Lundell T."/>
            <person name="Morin E."/>
            <person name="Murat C."/>
            <person name="Riley R."/>
            <person name="Ohm R."/>
            <person name="Sun H."/>
            <person name="Tunlid A."/>
            <person name="Henrissat B."/>
            <person name="Grigoriev I.V."/>
            <person name="Hibbett D.S."/>
            <person name="Martin F."/>
        </authorList>
    </citation>
    <scope>NUCLEOTIDE SEQUENCE [LARGE SCALE GENOMIC DNA]</scope>
    <source>
        <strain evidence="4">MUT 4182</strain>
    </source>
</reference>
<evidence type="ECO:0000313" key="4">
    <source>
        <dbReference type="Proteomes" id="UP000054248"/>
    </source>
</evidence>
<name>A0A0C3KIU8_9AGAM</name>
<keyword evidence="1" id="KW-0472">Membrane</keyword>
<dbReference type="Proteomes" id="UP000054248">
    <property type="component" value="Unassembled WGS sequence"/>
</dbReference>
<dbReference type="CDD" id="cd09917">
    <property type="entry name" value="F-box_SF"/>
    <property type="match status" value="1"/>
</dbReference>
<gene>
    <name evidence="3" type="ORF">M407DRAFT_29034</name>
</gene>
<keyword evidence="1" id="KW-0812">Transmembrane</keyword>
<feature type="transmembrane region" description="Helical" evidence="1">
    <location>
        <begin position="404"/>
        <end position="426"/>
    </location>
</feature>
<evidence type="ECO:0000259" key="2">
    <source>
        <dbReference type="PROSITE" id="PS50181"/>
    </source>
</evidence>
<evidence type="ECO:0000256" key="1">
    <source>
        <dbReference type="SAM" id="Phobius"/>
    </source>
</evidence>
<reference evidence="3 4" key="1">
    <citation type="submission" date="2014-04" db="EMBL/GenBank/DDBJ databases">
        <authorList>
            <consortium name="DOE Joint Genome Institute"/>
            <person name="Kuo A."/>
            <person name="Girlanda M."/>
            <person name="Perotto S."/>
            <person name="Kohler A."/>
            <person name="Nagy L.G."/>
            <person name="Floudas D."/>
            <person name="Copeland A."/>
            <person name="Barry K.W."/>
            <person name="Cichocki N."/>
            <person name="Veneault-Fourrey C."/>
            <person name="LaButti K."/>
            <person name="Lindquist E.A."/>
            <person name="Lipzen A."/>
            <person name="Lundell T."/>
            <person name="Morin E."/>
            <person name="Murat C."/>
            <person name="Sun H."/>
            <person name="Tunlid A."/>
            <person name="Henrissat B."/>
            <person name="Grigoriev I.V."/>
            <person name="Hibbett D.S."/>
            <person name="Martin F."/>
            <person name="Nordberg H.P."/>
            <person name="Cantor M.N."/>
            <person name="Hua S.X."/>
        </authorList>
    </citation>
    <scope>NUCLEOTIDE SEQUENCE [LARGE SCALE GENOMIC DNA]</scope>
    <source>
        <strain evidence="3 4">MUT 4182</strain>
    </source>
</reference>
<dbReference type="PROSITE" id="PS50181">
    <property type="entry name" value="FBOX"/>
    <property type="match status" value="1"/>
</dbReference>
<dbReference type="InterPro" id="IPR001810">
    <property type="entry name" value="F-box_dom"/>
</dbReference>
<dbReference type="EMBL" id="KN823140">
    <property type="protein sequence ID" value="KIO21378.1"/>
    <property type="molecule type" value="Genomic_DNA"/>
</dbReference>
<dbReference type="SUPFAM" id="SSF81383">
    <property type="entry name" value="F-box domain"/>
    <property type="match status" value="1"/>
</dbReference>
<dbReference type="Pfam" id="PF00646">
    <property type="entry name" value="F-box"/>
    <property type="match status" value="1"/>
</dbReference>
<organism evidence="3 4">
    <name type="scientific">Tulasnella calospora MUT 4182</name>
    <dbReference type="NCBI Taxonomy" id="1051891"/>
    <lineage>
        <taxon>Eukaryota</taxon>
        <taxon>Fungi</taxon>
        <taxon>Dikarya</taxon>
        <taxon>Basidiomycota</taxon>
        <taxon>Agaricomycotina</taxon>
        <taxon>Agaricomycetes</taxon>
        <taxon>Cantharellales</taxon>
        <taxon>Tulasnellaceae</taxon>
        <taxon>Tulasnella</taxon>
    </lineage>
</organism>
<protein>
    <recommendedName>
        <fullName evidence="2">F-box domain-containing protein</fullName>
    </recommendedName>
</protein>
<dbReference type="AlphaFoldDB" id="A0A0C3KIU8"/>
<sequence>MFAFRQQQSASIVSPSLVPATKFCTMLDLPIEIIQEVGRHLSPVDLKQFSSASKTLRDALLPLIVKDVAITSMSKLQRLAESSAEMIDLIRNLSVTLNIEFFDAWNRDNTAPLATILSNASRLQSLTFQASNSPYDTPWNRLNLQDDSLRGISLGLESLPLEALPIFDRLMHLELQTISTYNLEILLSRAPNLSSLAVTLPDGLSESEITALLSSLRHVPELKELTVSIAGWEPCPGSTEAALVKEVLRAIAQRLPSLEMLDLRTKSYDMVDGILAWTCVQLDWLNFEDFAPIIPLFPNLRVLRLPLESQKRDATVTCKAIAERLPLLESVSWMNSETFRSIMDEYTIHRDQETEEVSVTRVEPPSSVLDVIPAPAPARRGLALFDTLFSNYVAQDKPGVVSDIAVTFTALMVVSSMVFSPILMLFGY</sequence>